<dbReference type="RefSeq" id="WP_257530388.1">
    <property type="nucleotide sequence ID" value="NZ_JANKAS010000005.1"/>
</dbReference>
<dbReference type="InterPro" id="IPR024207">
    <property type="entry name" value="CotJB_dom"/>
</dbReference>
<gene>
    <name evidence="2" type="ORF">NSA47_06990</name>
</gene>
<accession>A0AAE3HE05</accession>
<proteinExistence type="predicted"/>
<dbReference type="Proteomes" id="UP001205748">
    <property type="component" value="Unassembled WGS sequence"/>
</dbReference>
<keyword evidence="3" id="KW-1185">Reference proteome</keyword>
<feature type="domain" description="Protein CotJB" evidence="1">
    <location>
        <begin position="8"/>
        <end position="82"/>
    </location>
</feature>
<keyword evidence="2" id="KW-0167">Capsid protein</keyword>
<keyword evidence="2" id="KW-0946">Virion</keyword>
<sequence>MDKERRRALEEIQAIEFVLVELNLYLDTHPTDQRALMEFNTYSKQLYGLRCKYEARYGPLVNFGYSPSQYPFKWVEEPWPWNM</sequence>
<dbReference type="EMBL" id="JANKAS010000005">
    <property type="protein sequence ID" value="MCR1898737.1"/>
    <property type="molecule type" value="Genomic_DNA"/>
</dbReference>
<dbReference type="InterPro" id="IPR016571">
    <property type="entry name" value="Spore_coat_assembly_CotJB"/>
</dbReference>
<reference evidence="2" key="1">
    <citation type="submission" date="2022-07" db="EMBL/GenBank/DDBJ databases">
        <title>Enhanced cultured diversity of the mouse gut microbiota enables custom-made synthetic communities.</title>
        <authorList>
            <person name="Afrizal A."/>
        </authorList>
    </citation>
    <scope>NUCLEOTIDE SEQUENCE</scope>
    <source>
        <strain evidence="2">DSM 28593</strain>
    </source>
</reference>
<protein>
    <submittedName>
        <fullName evidence="2">Spore coat protein CotJB</fullName>
    </submittedName>
</protein>
<organism evidence="2 3">
    <name type="scientific">Irregularibacter muris</name>
    <dbReference type="NCBI Taxonomy" id="1796619"/>
    <lineage>
        <taxon>Bacteria</taxon>
        <taxon>Bacillati</taxon>
        <taxon>Bacillota</taxon>
        <taxon>Clostridia</taxon>
        <taxon>Eubacteriales</taxon>
        <taxon>Eubacteriaceae</taxon>
        <taxon>Irregularibacter</taxon>
    </lineage>
</organism>
<dbReference type="AlphaFoldDB" id="A0AAE3HE05"/>
<dbReference type="Pfam" id="PF12652">
    <property type="entry name" value="CotJB"/>
    <property type="match status" value="1"/>
</dbReference>
<evidence type="ECO:0000313" key="2">
    <source>
        <dbReference type="EMBL" id="MCR1898737.1"/>
    </source>
</evidence>
<name>A0AAE3HE05_9FIRM</name>
<dbReference type="PIRSF" id="PIRSF010606">
    <property type="entry name" value="Spore_coat_CotJB"/>
    <property type="match status" value="1"/>
</dbReference>
<evidence type="ECO:0000313" key="3">
    <source>
        <dbReference type="Proteomes" id="UP001205748"/>
    </source>
</evidence>
<comment type="caution">
    <text evidence="2">The sequence shown here is derived from an EMBL/GenBank/DDBJ whole genome shotgun (WGS) entry which is preliminary data.</text>
</comment>
<evidence type="ECO:0000259" key="1">
    <source>
        <dbReference type="Pfam" id="PF12652"/>
    </source>
</evidence>